<dbReference type="Proteomes" id="UP000694406">
    <property type="component" value="Unplaced"/>
</dbReference>
<dbReference type="AlphaFoldDB" id="A0A8C5WYG9"/>
<name>A0A8C5WYG9_LATLA</name>
<dbReference type="GO" id="GO:0015031">
    <property type="term" value="P:protein transport"/>
    <property type="evidence" value="ECO:0007669"/>
    <property type="project" value="Ensembl"/>
</dbReference>
<accession>A0A8C5WYG9</accession>
<dbReference type="GO" id="GO:0120045">
    <property type="term" value="P:stereocilium maintenance"/>
    <property type="evidence" value="ECO:0007669"/>
    <property type="project" value="Ensembl"/>
</dbReference>
<protein>
    <recommendedName>
        <fullName evidence="1">ELMO domain-containing protein</fullName>
    </recommendedName>
</protein>
<dbReference type="GO" id="GO:0007010">
    <property type="term" value="P:cytoskeleton organization"/>
    <property type="evidence" value="ECO:0007669"/>
    <property type="project" value="Ensembl"/>
</dbReference>
<dbReference type="GO" id="GO:0005794">
    <property type="term" value="C:Golgi apparatus"/>
    <property type="evidence" value="ECO:0007669"/>
    <property type="project" value="Ensembl"/>
</dbReference>
<proteinExistence type="predicted"/>
<dbReference type="InterPro" id="IPR006816">
    <property type="entry name" value="ELMO_dom"/>
</dbReference>
<dbReference type="Pfam" id="PF04727">
    <property type="entry name" value="ELMO_CED12"/>
    <property type="match status" value="1"/>
</dbReference>
<dbReference type="PANTHER" id="PTHR12771">
    <property type="entry name" value="ENGULFMENT AND CELL MOTILITY"/>
    <property type="match status" value="1"/>
</dbReference>
<dbReference type="GO" id="GO:0060117">
    <property type="term" value="P:auditory receptor cell development"/>
    <property type="evidence" value="ECO:0007669"/>
    <property type="project" value="Ensembl"/>
</dbReference>
<dbReference type="GO" id="GO:0060271">
    <property type="term" value="P:cilium assembly"/>
    <property type="evidence" value="ECO:0007669"/>
    <property type="project" value="Ensembl"/>
</dbReference>
<sequence length="455" mass="51156">MLPTPQPLAFFPLSLPGAAFAIEQGERSELNSNYASQNAKRRACAFGSCGRHERGRERSQRNPDWRKNGGLKTRVRSCCSGMTPPWGMNQCSINNCQRETQTITYPIYKAVHISALKQNGLLQSLSATPSDFKESDVSEEVLRVREEWDNIANIHPGGIVEKPLGPIPLISFNEALQYFQTADLSDCRKKIRPTIQRRGLAAMAHFLFGPPRLHQQLQSERDLALAIAQCGLDNNEKVHMRILQTVYKKLTGSRFDCARYGAHWEDLGFQGMDPSTDLRGAGLLGLMQTLYFVMDSRILPVAQEIFKLSHHEVQNFPFCVMSINITRIVIQVLREERLSRECNRRQQVIAVLNDLYVAVFVRLFNIWKTQEKTISDSGFILKELEAFAKKNPKQLLKHMEMFMNGSSAAGGDDSFQAPAFSLDVLGPNLSTGTIDSKELDFASIDDLATEKAQDS</sequence>
<dbReference type="PROSITE" id="PS51335">
    <property type="entry name" value="ELMO"/>
    <property type="match status" value="1"/>
</dbReference>
<organism evidence="2 3">
    <name type="scientific">Laticauda laticaudata</name>
    <name type="common">Blue-ringed sea krait</name>
    <name type="synonym">Blue-lipped sea krait</name>
    <dbReference type="NCBI Taxonomy" id="8630"/>
    <lineage>
        <taxon>Eukaryota</taxon>
        <taxon>Metazoa</taxon>
        <taxon>Chordata</taxon>
        <taxon>Craniata</taxon>
        <taxon>Vertebrata</taxon>
        <taxon>Euteleostomi</taxon>
        <taxon>Lepidosauria</taxon>
        <taxon>Squamata</taxon>
        <taxon>Bifurcata</taxon>
        <taxon>Unidentata</taxon>
        <taxon>Episquamata</taxon>
        <taxon>Toxicofera</taxon>
        <taxon>Serpentes</taxon>
        <taxon>Colubroidea</taxon>
        <taxon>Elapidae</taxon>
        <taxon>Laticaudinae</taxon>
        <taxon>Laticauda</taxon>
    </lineage>
</organism>
<dbReference type="GO" id="GO:0007605">
    <property type="term" value="P:sensory perception of sound"/>
    <property type="evidence" value="ECO:0007669"/>
    <property type="project" value="Ensembl"/>
</dbReference>
<evidence type="ECO:0000313" key="2">
    <source>
        <dbReference type="Ensembl" id="ENSLLTP00000022426.1"/>
    </source>
</evidence>
<reference evidence="2" key="1">
    <citation type="submission" date="2025-08" db="UniProtKB">
        <authorList>
            <consortium name="Ensembl"/>
        </authorList>
    </citation>
    <scope>IDENTIFICATION</scope>
</reference>
<dbReference type="GeneTree" id="ENSGT00390000009488"/>
<evidence type="ECO:0000259" key="1">
    <source>
        <dbReference type="PROSITE" id="PS51335"/>
    </source>
</evidence>
<dbReference type="InterPro" id="IPR050868">
    <property type="entry name" value="ELMO_domain-containing"/>
</dbReference>
<dbReference type="PANTHER" id="PTHR12771:SF2">
    <property type="entry name" value="ELMO DOMAIN-CONTAINING PROTEIN 3"/>
    <property type="match status" value="1"/>
</dbReference>
<dbReference type="GO" id="GO:0010467">
    <property type="term" value="P:gene expression"/>
    <property type="evidence" value="ECO:0007669"/>
    <property type="project" value="Ensembl"/>
</dbReference>
<reference evidence="2" key="2">
    <citation type="submission" date="2025-09" db="UniProtKB">
        <authorList>
            <consortium name="Ensembl"/>
        </authorList>
    </citation>
    <scope>IDENTIFICATION</scope>
</reference>
<feature type="domain" description="ELMO" evidence="1">
    <location>
        <begin position="238"/>
        <end position="392"/>
    </location>
</feature>
<dbReference type="GO" id="GO:0005929">
    <property type="term" value="C:cilium"/>
    <property type="evidence" value="ECO:0007669"/>
    <property type="project" value="Ensembl"/>
</dbReference>
<evidence type="ECO:0000313" key="3">
    <source>
        <dbReference type="Proteomes" id="UP000694406"/>
    </source>
</evidence>
<dbReference type="Ensembl" id="ENSLLTT00000023256.1">
    <property type="protein sequence ID" value="ENSLLTP00000022426.1"/>
    <property type="gene ID" value="ENSLLTG00000016676.1"/>
</dbReference>
<keyword evidence="3" id="KW-1185">Reference proteome</keyword>